<keyword evidence="2" id="KW-0808">Transferase</keyword>
<evidence type="ECO:0000313" key="3">
    <source>
        <dbReference type="Proteomes" id="UP000095743"/>
    </source>
</evidence>
<dbReference type="Gene3D" id="3.40.630.30">
    <property type="match status" value="1"/>
</dbReference>
<sequence length="183" mass="21385">MPKVYGQRIVLREYRKEDLPFIRQWVNNANITDMLSDIFLFPHTEKNTEAFLDMMLAGSNKETCGFVIADKDTEEYIGQIDLFQIDWKNRKAVMGIIVGKEENQNKGYGKEAIRLLQEYGFNRLGLNKIELTVRAYNKRGIHCYEQCGFKVEGILRDDFFIHGEYTDTVKMAILQREWINGAD</sequence>
<evidence type="ECO:0000259" key="1">
    <source>
        <dbReference type="PROSITE" id="PS51186"/>
    </source>
</evidence>
<dbReference type="STRING" id="1424294.Gferi_23275"/>
<dbReference type="SUPFAM" id="SSF55729">
    <property type="entry name" value="Acyl-CoA N-acyltransferases (Nat)"/>
    <property type="match status" value="1"/>
</dbReference>
<proteinExistence type="predicted"/>
<dbReference type="Pfam" id="PF13302">
    <property type="entry name" value="Acetyltransf_3"/>
    <property type="match status" value="1"/>
</dbReference>
<protein>
    <submittedName>
        <fullName evidence="2">GNAT family N-acetyltransferase</fullName>
    </submittedName>
</protein>
<dbReference type="EMBL" id="CP017269">
    <property type="protein sequence ID" value="AOT72206.1"/>
    <property type="molecule type" value="Genomic_DNA"/>
</dbReference>
<keyword evidence="3" id="KW-1185">Reference proteome</keyword>
<dbReference type="PANTHER" id="PTHR43415:SF3">
    <property type="entry name" value="GNAT-FAMILY ACETYLTRANSFERASE"/>
    <property type="match status" value="1"/>
</dbReference>
<evidence type="ECO:0000313" key="2">
    <source>
        <dbReference type="EMBL" id="AOT72206.1"/>
    </source>
</evidence>
<accession>A0A1D8GMP7</accession>
<reference evidence="2 3" key="1">
    <citation type="submission" date="2016-09" db="EMBL/GenBank/DDBJ databases">
        <title>Genomic analysis reveals versatility of anaerobic energy metabolism of Geosporobacter ferrireducens IRF9 of phylum Firmicutes.</title>
        <authorList>
            <person name="Kim S.-J."/>
        </authorList>
    </citation>
    <scope>NUCLEOTIDE SEQUENCE [LARGE SCALE GENOMIC DNA]</scope>
    <source>
        <strain evidence="2 3">IRF9</strain>
    </source>
</reference>
<dbReference type="OrthoDB" id="9795206at2"/>
<name>A0A1D8GMP7_9FIRM</name>
<feature type="domain" description="N-acetyltransferase" evidence="1">
    <location>
        <begin position="9"/>
        <end position="176"/>
    </location>
</feature>
<gene>
    <name evidence="2" type="ORF">Gferi_23275</name>
</gene>
<dbReference type="Proteomes" id="UP000095743">
    <property type="component" value="Chromosome"/>
</dbReference>
<dbReference type="PROSITE" id="PS51186">
    <property type="entry name" value="GNAT"/>
    <property type="match status" value="1"/>
</dbReference>
<dbReference type="InterPro" id="IPR000182">
    <property type="entry name" value="GNAT_dom"/>
</dbReference>
<dbReference type="InterPro" id="IPR016181">
    <property type="entry name" value="Acyl_CoA_acyltransferase"/>
</dbReference>
<dbReference type="RefSeq" id="WP_069980521.1">
    <property type="nucleotide sequence ID" value="NZ_CP017269.1"/>
</dbReference>
<dbReference type="GO" id="GO:0016747">
    <property type="term" value="F:acyltransferase activity, transferring groups other than amino-acyl groups"/>
    <property type="evidence" value="ECO:0007669"/>
    <property type="project" value="InterPro"/>
</dbReference>
<organism evidence="2 3">
    <name type="scientific">Geosporobacter ferrireducens</name>
    <dbReference type="NCBI Taxonomy" id="1424294"/>
    <lineage>
        <taxon>Bacteria</taxon>
        <taxon>Bacillati</taxon>
        <taxon>Bacillota</taxon>
        <taxon>Clostridia</taxon>
        <taxon>Peptostreptococcales</taxon>
        <taxon>Thermotaleaceae</taxon>
        <taxon>Geosporobacter</taxon>
    </lineage>
</organism>
<dbReference type="AlphaFoldDB" id="A0A1D8GMP7"/>
<dbReference type="PANTHER" id="PTHR43415">
    <property type="entry name" value="SPERMIDINE N(1)-ACETYLTRANSFERASE"/>
    <property type="match status" value="1"/>
</dbReference>
<dbReference type="KEGG" id="gfe:Gferi_23275"/>
<dbReference type="CDD" id="cd04301">
    <property type="entry name" value="NAT_SF"/>
    <property type="match status" value="1"/>
</dbReference>